<dbReference type="PANTHER" id="PTHR11447:SF16">
    <property type="entry name" value="P53 PROTEIN LONG FORM VARIANT 1"/>
    <property type="match status" value="1"/>
</dbReference>
<keyword evidence="3" id="KW-0053">Apoptosis</keyword>
<evidence type="ECO:0000256" key="4">
    <source>
        <dbReference type="ARBA" id="ARBA00022723"/>
    </source>
</evidence>
<evidence type="ECO:0000256" key="12">
    <source>
        <dbReference type="PIRSR" id="PIRSR602117-1"/>
    </source>
</evidence>
<evidence type="ECO:0000256" key="9">
    <source>
        <dbReference type="ARBA" id="ARBA00023159"/>
    </source>
</evidence>
<feature type="binding site" evidence="12">
    <location>
        <position position="409"/>
    </location>
    <ligand>
        <name>Zn(2+)</name>
        <dbReference type="ChEBI" id="CHEBI:29105"/>
    </ligand>
</feature>
<proteinExistence type="inferred from homology"/>
<dbReference type="KEGG" id="bgt:106050970"/>
<dbReference type="InterPro" id="IPR011615">
    <property type="entry name" value="p53_DNA-bd"/>
</dbReference>
<comment type="similarity">
    <text evidence="2">Belongs to the p53 family.</text>
</comment>
<evidence type="ECO:0000256" key="11">
    <source>
        <dbReference type="ARBA" id="ARBA00023242"/>
    </source>
</evidence>
<feature type="binding site" evidence="12">
    <location>
        <position position="346"/>
    </location>
    <ligand>
        <name>Zn(2+)</name>
        <dbReference type="ChEBI" id="CHEBI:29105"/>
    </ligand>
</feature>
<reference evidence="16" key="1">
    <citation type="submission" date="2020-05" db="UniProtKB">
        <authorList>
            <consortium name="EnsemblMetazoa"/>
        </authorList>
    </citation>
    <scope>IDENTIFICATION</scope>
    <source>
        <strain evidence="16">BB02</strain>
    </source>
</reference>
<dbReference type="GO" id="GO:0046872">
    <property type="term" value="F:metal ion binding"/>
    <property type="evidence" value="ECO:0007669"/>
    <property type="project" value="UniProtKB-KW"/>
</dbReference>
<dbReference type="STRING" id="6526.A0A2C9K4K6"/>
<dbReference type="EnsemblMetazoa" id="BGLB013068-RC">
    <property type="protein sequence ID" value="BGLB013068-PC"/>
    <property type="gene ID" value="BGLB013068"/>
</dbReference>
<dbReference type="VEuPathDB" id="VectorBase:BGLB013068"/>
<dbReference type="OrthoDB" id="5915660at2759"/>
<dbReference type="Proteomes" id="UP000076420">
    <property type="component" value="Unassembled WGS sequence"/>
</dbReference>
<dbReference type="PRINTS" id="PR00386">
    <property type="entry name" value="P53SUPPRESSR"/>
</dbReference>
<dbReference type="InterPro" id="IPR013761">
    <property type="entry name" value="SAM/pointed_sf"/>
</dbReference>
<dbReference type="Gene3D" id="2.60.40.720">
    <property type="match status" value="1"/>
</dbReference>
<dbReference type="Pfam" id="PF00870">
    <property type="entry name" value="P53"/>
    <property type="match status" value="1"/>
</dbReference>
<dbReference type="AlphaFoldDB" id="A0A2C9K4K6"/>
<feature type="region of interest" description="Disordered" evidence="14">
    <location>
        <begin position="529"/>
        <end position="568"/>
    </location>
</feature>
<evidence type="ECO:0000256" key="1">
    <source>
        <dbReference type="ARBA" id="ARBA00004123"/>
    </source>
</evidence>
<dbReference type="CDD" id="cd08367">
    <property type="entry name" value="P53"/>
    <property type="match status" value="1"/>
</dbReference>
<dbReference type="SUPFAM" id="SSF49417">
    <property type="entry name" value="p53-like transcription factors"/>
    <property type="match status" value="1"/>
</dbReference>
<accession>A0A2C9K4K6</accession>
<dbReference type="PANTHER" id="PTHR11447">
    <property type="entry name" value="CELLULAR TUMOR ANTIGEN P53"/>
    <property type="match status" value="1"/>
</dbReference>
<evidence type="ECO:0000313" key="17">
    <source>
        <dbReference type="Proteomes" id="UP000076420"/>
    </source>
</evidence>
<dbReference type="EnsemblMetazoa" id="BGLB013068-RE">
    <property type="protein sequence ID" value="BGLB013068-PE"/>
    <property type="gene ID" value="BGLB013068"/>
</dbReference>
<feature type="compositionally biased region" description="Polar residues" evidence="14">
    <location>
        <begin position="529"/>
        <end position="541"/>
    </location>
</feature>
<dbReference type="EnsemblMetazoa" id="BGLB013068-RB">
    <property type="protein sequence ID" value="BGLB013068-PB"/>
    <property type="gene ID" value="BGLB013068"/>
</dbReference>
<dbReference type="Gene3D" id="1.10.150.50">
    <property type="entry name" value="Transcription Factor, Ets-1"/>
    <property type="match status" value="1"/>
</dbReference>
<dbReference type="InterPro" id="IPR036674">
    <property type="entry name" value="p53_tetramer_sf"/>
</dbReference>
<dbReference type="VEuPathDB" id="VectorBase:BGLAX_035832"/>
<feature type="domain" description="SAM" evidence="15">
    <location>
        <begin position="609"/>
        <end position="654"/>
    </location>
</feature>
<dbReference type="GO" id="GO:0006915">
    <property type="term" value="P:apoptotic process"/>
    <property type="evidence" value="ECO:0007669"/>
    <property type="project" value="UniProtKB-KW"/>
</dbReference>
<dbReference type="GO" id="GO:0005634">
    <property type="term" value="C:nucleus"/>
    <property type="evidence" value="ECO:0007669"/>
    <property type="project" value="UniProtKB-SubCell"/>
</dbReference>
<dbReference type="CDD" id="cd09503">
    <property type="entry name" value="SAM_tumor-p63_p73"/>
    <property type="match status" value="1"/>
</dbReference>
<evidence type="ECO:0000256" key="3">
    <source>
        <dbReference type="ARBA" id="ARBA00022703"/>
    </source>
</evidence>
<dbReference type="GO" id="GO:0051262">
    <property type="term" value="P:protein tetramerization"/>
    <property type="evidence" value="ECO:0007669"/>
    <property type="project" value="InterPro"/>
</dbReference>
<evidence type="ECO:0000256" key="5">
    <source>
        <dbReference type="ARBA" id="ARBA00022833"/>
    </source>
</evidence>
<dbReference type="GO" id="GO:0000981">
    <property type="term" value="F:DNA-binding transcription factor activity, RNA polymerase II-specific"/>
    <property type="evidence" value="ECO:0007669"/>
    <property type="project" value="TreeGrafter"/>
</dbReference>
<dbReference type="InterPro" id="IPR002117">
    <property type="entry name" value="p53_tumour_suppressor"/>
</dbReference>
<dbReference type="SUPFAM" id="SSF47719">
    <property type="entry name" value="p53 tetramerization domain"/>
    <property type="match status" value="1"/>
</dbReference>
<evidence type="ECO:0000313" key="16">
    <source>
        <dbReference type="EnsemblMetazoa" id="BGLB013068-PC"/>
    </source>
</evidence>
<comment type="subcellular location">
    <subcellularLocation>
        <location evidence="1">Nucleus</location>
    </subcellularLocation>
</comment>
<feature type="binding site" evidence="12">
    <location>
        <position position="343"/>
    </location>
    <ligand>
        <name>Zn(2+)</name>
        <dbReference type="ChEBI" id="CHEBI:29105"/>
    </ligand>
</feature>
<keyword evidence="10" id="KW-0804">Transcription</keyword>
<evidence type="ECO:0000256" key="13">
    <source>
        <dbReference type="PIRSR" id="PIRSR602117-2"/>
    </source>
</evidence>
<dbReference type="RefSeq" id="XP_013061526.2">
    <property type="nucleotide sequence ID" value="XM_013206072.2"/>
</dbReference>
<gene>
    <name evidence="16" type="primary">106050970</name>
</gene>
<feature type="region of interest" description="Disordered" evidence="14">
    <location>
        <begin position="687"/>
        <end position="712"/>
    </location>
</feature>
<dbReference type="Pfam" id="PF07710">
    <property type="entry name" value="P53_tetramer"/>
    <property type="match status" value="1"/>
</dbReference>
<evidence type="ECO:0000256" key="2">
    <source>
        <dbReference type="ARBA" id="ARBA00006167"/>
    </source>
</evidence>
<evidence type="ECO:0000256" key="10">
    <source>
        <dbReference type="ARBA" id="ARBA00023163"/>
    </source>
</evidence>
<feature type="compositionally biased region" description="Low complexity" evidence="14">
    <location>
        <begin position="72"/>
        <end position="88"/>
    </location>
</feature>
<evidence type="ECO:0000256" key="14">
    <source>
        <dbReference type="SAM" id="MobiDB-lite"/>
    </source>
</evidence>
<keyword evidence="7" id="KW-0805">Transcription regulation</keyword>
<evidence type="ECO:0000259" key="15">
    <source>
        <dbReference type="PROSITE" id="PS50105"/>
    </source>
</evidence>
<dbReference type="RefSeq" id="XP_013061524.2">
    <property type="nucleotide sequence ID" value="XM_013206070.2"/>
</dbReference>
<dbReference type="InterPro" id="IPR008967">
    <property type="entry name" value="p53-like_TF_DNA-bd_sf"/>
</dbReference>
<keyword evidence="6" id="KW-0832">Ubl conjugation</keyword>
<feature type="region of interest" description="Disordered" evidence="14">
    <location>
        <begin position="63"/>
        <end position="110"/>
    </location>
</feature>
<dbReference type="SUPFAM" id="SSF47769">
    <property type="entry name" value="SAM/Pointed domain"/>
    <property type="match status" value="1"/>
</dbReference>
<dbReference type="PROSITE" id="PS50105">
    <property type="entry name" value="SAM_DOMAIN"/>
    <property type="match status" value="1"/>
</dbReference>
<dbReference type="Pfam" id="PF00536">
    <property type="entry name" value="SAM_1"/>
    <property type="match status" value="1"/>
</dbReference>
<protein>
    <recommendedName>
        <fullName evidence="15">SAM domain-containing protein</fullName>
    </recommendedName>
</protein>
<dbReference type="InterPro" id="IPR001660">
    <property type="entry name" value="SAM"/>
</dbReference>
<feature type="site" description="Interaction with DNA" evidence="13">
    <location>
        <position position="287"/>
    </location>
</feature>
<evidence type="ECO:0000256" key="8">
    <source>
        <dbReference type="ARBA" id="ARBA00023125"/>
    </source>
</evidence>
<feature type="binding site" evidence="12">
    <location>
        <position position="405"/>
    </location>
    <ligand>
        <name>Zn(2+)</name>
        <dbReference type="ChEBI" id="CHEBI:29105"/>
    </ligand>
</feature>
<evidence type="ECO:0000256" key="6">
    <source>
        <dbReference type="ARBA" id="ARBA00022843"/>
    </source>
</evidence>
<keyword evidence="8" id="KW-0238">DNA-binding</keyword>
<name>A0A2C9K4K6_BIOGL</name>
<keyword evidence="5 12" id="KW-0862">Zinc</keyword>
<sequence length="747" mass="83234">MSATPALSSNGLTLTSGLTPLNQPGQIMSIYSQQGANNKSPTAALTAPNSAFQFQAQHCSSNNGSFFEADNQQASSTRQQSQSSNEQSALARQTIPLHPSQSRSDSRCLPAPLNMSPYARNALQRQMATINLNPNCMYGKVKVPMSQLSSIESTLSDPMSQETFSHLWTVLEGFGSQDFTQITDKQFEFDDGDERTTLEVEKYRISRQDYDNLNPILNATSSSGMSPDSQTNIIGSTASSPYDDGLASPYSPHNSITSPIPTVPSNTEYPGDYGFEISFSQPSKETKSTTWTYSESLKKLYVRMATTCPVRFKTKNQAPFNSIIRAMPIFMKPEHVQEVVKRCPNHAVSKENNEKHPAPSHLVRCEHKSAKYMDDPNTSRQSVVIPHETPQAGAEWVTNLFQFMCLGSCVGGPNRRPLQIVFTLEKDNQVLGRRAVEVRICACPGRDRKADEKAALPQSNSKPVKGLGAKLTLSTEIMSIAKKRKHGDDSEVFNLTVRGRENYEILCKMRDSLELSSLVPAQTVEAYNRQKQLENQRQLNGVSDYGSDHSEASTSSTMSIEPHHPSLGSYEVSDDLNDLFDTVTSSHSPQHDSDLAVKKEDIDVALGDLRDNSVAGWLDRLGLSNYIDRFHQNGYDNLFQLDECKKETLEHLGIPEVDRNKIWKSLVEFHQYNQIQDMTQAFVGRSNSRSSTESTTTLVFPTQSSATSSQSQLSQHSVYAPGYYEVTRYTFKHTISRSRNKFPRNDE</sequence>
<evidence type="ECO:0000256" key="7">
    <source>
        <dbReference type="ARBA" id="ARBA00023015"/>
    </source>
</evidence>
<dbReference type="InterPro" id="IPR012346">
    <property type="entry name" value="p53/RUNT-type_TF_DNA-bd_sf"/>
</dbReference>
<comment type="cofactor">
    <cofactor evidence="12">
        <name>Zn(2+)</name>
        <dbReference type="ChEBI" id="CHEBI:29105"/>
    </cofactor>
    <text evidence="12">Binds 1 zinc ion per subunit.</text>
</comment>
<keyword evidence="4 12" id="KW-0479">Metal-binding</keyword>
<keyword evidence="9" id="KW-0010">Activator</keyword>
<dbReference type="Gene3D" id="4.10.170.10">
    <property type="entry name" value="p53-like tetramerisation domain"/>
    <property type="match status" value="1"/>
</dbReference>
<organism evidence="16 17">
    <name type="scientific">Biomphalaria glabrata</name>
    <name type="common">Bloodfluke planorb</name>
    <name type="synonym">Freshwater snail</name>
    <dbReference type="NCBI Taxonomy" id="6526"/>
    <lineage>
        <taxon>Eukaryota</taxon>
        <taxon>Metazoa</taxon>
        <taxon>Spiralia</taxon>
        <taxon>Lophotrochozoa</taxon>
        <taxon>Mollusca</taxon>
        <taxon>Gastropoda</taxon>
        <taxon>Heterobranchia</taxon>
        <taxon>Euthyneura</taxon>
        <taxon>Panpulmonata</taxon>
        <taxon>Hygrophila</taxon>
        <taxon>Lymnaeoidea</taxon>
        <taxon>Planorbidae</taxon>
        <taxon>Biomphalaria</taxon>
    </lineage>
</organism>
<dbReference type="InterPro" id="IPR010991">
    <property type="entry name" value="p53_tetrameristn"/>
</dbReference>
<keyword evidence="11" id="KW-0539">Nucleus</keyword>
<dbReference type="SMART" id="SM00454">
    <property type="entry name" value="SAM"/>
    <property type="match status" value="1"/>
</dbReference>
<dbReference type="GO" id="GO:0000978">
    <property type="term" value="F:RNA polymerase II cis-regulatory region sequence-specific DNA binding"/>
    <property type="evidence" value="ECO:0007669"/>
    <property type="project" value="TreeGrafter"/>
</dbReference>